<evidence type="ECO:0000256" key="1">
    <source>
        <dbReference type="SAM" id="MobiDB-lite"/>
    </source>
</evidence>
<feature type="compositionally biased region" description="Low complexity" evidence="1">
    <location>
        <begin position="113"/>
        <end position="131"/>
    </location>
</feature>
<name>A0AAV5HQB5_9ROSI</name>
<protein>
    <submittedName>
        <fullName evidence="3">Uncharacterized protein</fullName>
    </submittedName>
</protein>
<dbReference type="Proteomes" id="UP001054252">
    <property type="component" value="Unassembled WGS sequence"/>
</dbReference>
<sequence>MFRLNLLLVCQVFPLHPVHLPTMPHLHRVHSLAPNQPSTLSQSTSHLRPPHTSLFAKSIVVSPSLTATSHLRPPHTSLFAKSIVVSPSITATSLMTTPNPIASLPTGSPLPTPATKLPTTPSLLYSSTPTSKLTHHHPMVIHIEDGTKKMRLLPSMVSTVVSMPKPKTFAHAIKHFEWCKAMIE</sequence>
<reference evidence="3 4" key="1">
    <citation type="journal article" date="2021" name="Commun. Biol.">
        <title>The genome of Shorea leprosula (Dipterocarpaceae) highlights the ecological relevance of drought in aseasonal tropical rainforests.</title>
        <authorList>
            <person name="Ng K.K.S."/>
            <person name="Kobayashi M.J."/>
            <person name="Fawcett J.A."/>
            <person name="Hatakeyama M."/>
            <person name="Paape T."/>
            <person name="Ng C.H."/>
            <person name="Ang C.C."/>
            <person name="Tnah L.H."/>
            <person name="Lee C.T."/>
            <person name="Nishiyama T."/>
            <person name="Sese J."/>
            <person name="O'Brien M.J."/>
            <person name="Copetti D."/>
            <person name="Mohd Noor M.I."/>
            <person name="Ong R.C."/>
            <person name="Putra M."/>
            <person name="Sireger I.Z."/>
            <person name="Indrioko S."/>
            <person name="Kosugi Y."/>
            <person name="Izuno A."/>
            <person name="Isagi Y."/>
            <person name="Lee S.L."/>
            <person name="Shimizu K.K."/>
        </authorList>
    </citation>
    <scope>NUCLEOTIDE SEQUENCE [LARGE SCALE GENOMIC DNA]</scope>
    <source>
        <strain evidence="3">214</strain>
    </source>
</reference>
<gene>
    <name evidence="3" type="ORF">SLEP1_g2270</name>
</gene>
<feature type="region of interest" description="Disordered" evidence="1">
    <location>
        <begin position="104"/>
        <end position="131"/>
    </location>
</feature>
<keyword evidence="4" id="KW-1185">Reference proteome</keyword>
<dbReference type="EMBL" id="BPVZ01000002">
    <property type="protein sequence ID" value="GKU87943.1"/>
    <property type="molecule type" value="Genomic_DNA"/>
</dbReference>
<proteinExistence type="predicted"/>
<feature type="signal peptide" evidence="2">
    <location>
        <begin position="1"/>
        <end position="17"/>
    </location>
</feature>
<feature type="chain" id="PRO_5043596234" evidence="2">
    <location>
        <begin position="18"/>
        <end position="184"/>
    </location>
</feature>
<evidence type="ECO:0000256" key="2">
    <source>
        <dbReference type="SAM" id="SignalP"/>
    </source>
</evidence>
<evidence type="ECO:0000313" key="4">
    <source>
        <dbReference type="Proteomes" id="UP001054252"/>
    </source>
</evidence>
<keyword evidence="2" id="KW-0732">Signal</keyword>
<evidence type="ECO:0000313" key="3">
    <source>
        <dbReference type="EMBL" id="GKU87943.1"/>
    </source>
</evidence>
<comment type="caution">
    <text evidence="3">The sequence shown here is derived from an EMBL/GenBank/DDBJ whole genome shotgun (WGS) entry which is preliminary data.</text>
</comment>
<accession>A0AAV5HQB5</accession>
<organism evidence="3 4">
    <name type="scientific">Rubroshorea leprosula</name>
    <dbReference type="NCBI Taxonomy" id="152421"/>
    <lineage>
        <taxon>Eukaryota</taxon>
        <taxon>Viridiplantae</taxon>
        <taxon>Streptophyta</taxon>
        <taxon>Embryophyta</taxon>
        <taxon>Tracheophyta</taxon>
        <taxon>Spermatophyta</taxon>
        <taxon>Magnoliopsida</taxon>
        <taxon>eudicotyledons</taxon>
        <taxon>Gunneridae</taxon>
        <taxon>Pentapetalae</taxon>
        <taxon>rosids</taxon>
        <taxon>malvids</taxon>
        <taxon>Malvales</taxon>
        <taxon>Dipterocarpaceae</taxon>
        <taxon>Rubroshorea</taxon>
    </lineage>
</organism>
<dbReference type="AlphaFoldDB" id="A0AAV5HQB5"/>